<name>A0AA88EMB8_FICCA</name>
<dbReference type="PANTHER" id="PTHR33223:SF10">
    <property type="entry name" value="AMINOTRANSFERASE-LIKE PLANT MOBILE DOMAIN-CONTAINING PROTEIN"/>
    <property type="match status" value="1"/>
</dbReference>
<evidence type="ECO:0000313" key="4">
    <source>
        <dbReference type="Proteomes" id="UP001187192"/>
    </source>
</evidence>
<accession>A0AA88EMB8</accession>
<dbReference type="AlphaFoldDB" id="A0AA88EMB8"/>
<evidence type="ECO:0000256" key="1">
    <source>
        <dbReference type="SAM" id="MobiDB-lite"/>
    </source>
</evidence>
<dbReference type="EMBL" id="BTGU01013487">
    <property type="protein sequence ID" value="GMN74476.1"/>
    <property type="molecule type" value="Genomic_DNA"/>
</dbReference>
<comment type="caution">
    <text evidence="3">The sequence shown here is derived from an EMBL/GenBank/DDBJ whole genome shotgun (WGS) entry which is preliminary data.</text>
</comment>
<keyword evidence="4" id="KW-1185">Reference proteome</keyword>
<reference evidence="3" key="1">
    <citation type="submission" date="2023-07" db="EMBL/GenBank/DDBJ databases">
        <title>draft genome sequence of fig (Ficus carica).</title>
        <authorList>
            <person name="Takahashi T."/>
            <person name="Nishimura K."/>
        </authorList>
    </citation>
    <scope>NUCLEOTIDE SEQUENCE</scope>
</reference>
<sequence length="292" mass="32893">MDEQGNQDFQDLYNPAPTGSQSTWRPQHRWGARAQRKPTQTEIFTENVRSLTEVVRALVEREEHNATRSGVAVSLAAARDNSDRDRGEAVDVRRNVTSVFDRLGRPGIYQRIGRERSRDKPTESHDRRIDYLQRQFDQLVGQQYGIEQVGTIDPPFTPAVMASPYTVKSKMPSVTSYDGSTDADEHLENYQAHMLIQNANEAALCKSFCLTLTGAARQWYQRLAPGSIGCFKQLADSFAIAFLGSKTRKLGASHLFGIKQGKAEMLKKYLERFNKAIVQVESSTDDTLIQAF</sequence>
<evidence type="ECO:0000259" key="2">
    <source>
        <dbReference type="Pfam" id="PF03732"/>
    </source>
</evidence>
<dbReference type="Proteomes" id="UP001187192">
    <property type="component" value="Unassembled WGS sequence"/>
</dbReference>
<feature type="compositionally biased region" description="Basic residues" evidence="1">
    <location>
        <begin position="26"/>
        <end position="36"/>
    </location>
</feature>
<feature type="region of interest" description="Disordered" evidence="1">
    <location>
        <begin position="1"/>
        <end position="39"/>
    </location>
</feature>
<dbReference type="Pfam" id="PF03732">
    <property type="entry name" value="Retrotrans_gag"/>
    <property type="match status" value="1"/>
</dbReference>
<evidence type="ECO:0000313" key="3">
    <source>
        <dbReference type="EMBL" id="GMN74476.1"/>
    </source>
</evidence>
<dbReference type="PANTHER" id="PTHR33223">
    <property type="entry name" value="CCHC-TYPE DOMAIN-CONTAINING PROTEIN"/>
    <property type="match status" value="1"/>
</dbReference>
<gene>
    <name evidence="3" type="ORF">TIFTF001_053858</name>
</gene>
<proteinExistence type="predicted"/>
<organism evidence="3 4">
    <name type="scientific">Ficus carica</name>
    <name type="common">Common fig</name>
    <dbReference type="NCBI Taxonomy" id="3494"/>
    <lineage>
        <taxon>Eukaryota</taxon>
        <taxon>Viridiplantae</taxon>
        <taxon>Streptophyta</taxon>
        <taxon>Embryophyta</taxon>
        <taxon>Tracheophyta</taxon>
        <taxon>Spermatophyta</taxon>
        <taxon>Magnoliopsida</taxon>
        <taxon>eudicotyledons</taxon>
        <taxon>Gunneridae</taxon>
        <taxon>Pentapetalae</taxon>
        <taxon>rosids</taxon>
        <taxon>fabids</taxon>
        <taxon>Rosales</taxon>
        <taxon>Moraceae</taxon>
        <taxon>Ficeae</taxon>
        <taxon>Ficus</taxon>
    </lineage>
</organism>
<dbReference type="InterPro" id="IPR005162">
    <property type="entry name" value="Retrotrans_gag_dom"/>
</dbReference>
<protein>
    <recommendedName>
        <fullName evidence="2">Retrotransposon gag domain-containing protein</fullName>
    </recommendedName>
</protein>
<feature type="domain" description="Retrotransposon gag" evidence="2">
    <location>
        <begin position="208"/>
        <end position="292"/>
    </location>
</feature>